<evidence type="ECO:0000313" key="2">
    <source>
        <dbReference type="EMBL" id="CAA2634678.1"/>
    </source>
</evidence>
<gene>
    <name evidence="2" type="ORF">SI7747_18020079</name>
</gene>
<organism evidence="2">
    <name type="scientific">Spirodela intermedia</name>
    <name type="common">Intermediate duckweed</name>
    <dbReference type="NCBI Taxonomy" id="51605"/>
    <lineage>
        <taxon>Eukaryota</taxon>
        <taxon>Viridiplantae</taxon>
        <taxon>Streptophyta</taxon>
        <taxon>Embryophyta</taxon>
        <taxon>Tracheophyta</taxon>
        <taxon>Spermatophyta</taxon>
        <taxon>Magnoliopsida</taxon>
        <taxon>Liliopsida</taxon>
        <taxon>Araceae</taxon>
        <taxon>Lemnoideae</taxon>
        <taxon>Spirodela</taxon>
    </lineage>
</organism>
<evidence type="ECO:0000256" key="1">
    <source>
        <dbReference type="SAM" id="MobiDB-lite"/>
    </source>
</evidence>
<sequence length="102" mass="10481">MCIPTGFLGGLFHPLNLDNEYRRAEQRVGAAAAVGEVGGALPKKTSGGMPRGEKTQGRGRGRGSGGGGKGGRRAGPGPAPWRRRWGSRSSPGRRSGGGRGAW</sequence>
<dbReference type="EMBL" id="LR743605">
    <property type="protein sequence ID" value="CAA2634678.1"/>
    <property type="molecule type" value="Genomic_DNA"/>
</dbReference>
<dbReference type="EMBL" id="CACRZD030000018">
    <property type="protein sequence ID" value="CAA6673662.1"/>
    <property type="molecule type" value="Genomic_DNA"/>
</dbReference>
<evidence type="ECO:0000313" key="3">
    <source>
        <dbReference type="Proteomes" id="UP001189122"/>
    </source>
</evidence>
<name>A0A7I8JW24_SPIIN</name>
<reference evidence="2 3" key="1">
    <citation type="submission" date="2019-12" db="EMBL/GenBank/DDBJ databases">
        <authorList>
            <person name="Scholz U."/>
            <person name="Mascher M."/>
            <person name="Fiebig A."/>
        </authorList>
    </citation>
    <scope>NUCLEOTIDE SEQUENCE</scope>
</reference>
<protein>
    <submittedName>
        <fullName evidence="2">Uncharacterized protein</fullName>
    </submittedName>
</protein>
<proteinExistence type="predicted"/>
<keyword evidence="3" id="KW-1185">Reference proteome</keyword>
<dbReference type="AlphaFoldDB" id="A0A7I8JW24"/>
<dbReference type="Proteomes" id="UP001189122">
    <property type="component" value="Unassembled WGS sequence"/>
</dbReference>
<accession>A0A7I8JW24</accession>
<feature type="region of interest" description="Disordered" evidence="1">
    <location>
        <begin position="35"/>
        <end position="102"/>
    </location>
</feature>